<comment type="caution">
    <text evidence="2">The sequence shown here is derived from an EMBL/GenBank/DDBJ whole genome shotgun (WGS) entry which is preliminary data.</text>
</comment>
<dbReference type="EMBL" id="BLXT01001930">
    <property type="protein sequence ID" value="GFN89338.1"/>
    <property type="molecule type" value="Genomic_DNA"/>
</dbReference>
<evidence type="ECO:0000256" key="1">
    <source>
        <dbReference type="SAM" id="MobiDB-lite"/>
    </source>
</evidence>
<sequence length="136" mass="15583">MASSKFGVSLALTARRDYEQQVQYNNNSNKNNNNKSKNNSNDNDDDDDDNSKKQITIKIITTAIVIYSARFPLRPHSRKRLLSDFSYTDHTNDRVLELFSERPVYSPEDVAAPMLQITDATLIIDHITDHITLRVL</sequence>
<dbReference type="Proteomes" id="UP000735302">
    <property type="component" value="Unassembled WGS sequence"/>
</dbReference>
<name>A0AAV3Z1Z5_9GAST</name>
<evidence type="ECO:0000313" key="2">
    <source>
        <dbReference type="EMBL" id="GFN89338.1"/>
    </source>
</evidence>
<keyword evidence="3" id="KW-1185">Reference proteome</keyword>
<protein>
    <submittedName>
        <fullName evidence="2">Uncharacterized protein</fullName>
    </submittedName>
</protein>
<gene>
    <name evidence="2" type="ORF">PoB_001584400</name>
</gene>
<evidence type="ECO:0000313" key="3">
    <source>
        <dbReference type="Proteomes" id="UP000735302"/>
    </source>
</evidence>
<dbReference type="AlphaFoldDB" id="A0AAV3Z1Z5"/>
<organism evidence="2 3">
    <name type="scientific">Plakobranchus ocellatus</name>
    <dbReference type="NCBI Taxonomy" id="259542"/>
    <lineage>
        <taxon>Eukaryota</taxon>
        <taxon>Metazoa</taxon>
        <taxon>Spiralia</taxon>
        <taxon>Lophotrochozoa</taxon>
        <taxon>Mollusca</taxon>
        <taxon>Gastropoda</taxon>
        <taxon>Heterobranchia</taxon>
        <taxon>Euthyneura</taxon>
        <taxon>Panpulmonata</taxon>
        <taxon>Sacoglossa</taxon>
        <taxon>Placobranchoidea</taxon>
        <taxon>Plakobranchidae</taxon>
        <taxon>Plakobranchus</taxon>
    </lineage>
</organism>
<feature type="region of interest" description="Disordered" evidence="1">
    <location>
        <begin position="23"/>
        <end position="51"/>
    </location>
</feature>
<proteinExistence type="predicted"/>
<accession>A0AAV3Z1Z5</accession>
<feature type="compositionally biased region" description="Low complexity" evidence="1">
    <location>
        <begin position="25"/>
        <end position="41"/>
    </location>
</feature>
<reference evidence="2 3" key="1">
    <citation type="journal article" date="2021" name="Elife">
        <title>Chloroplast acquisition without the gene transfer in kleptoplastic sea slugs, Plakobranchus ocellatus.</title>
        <authorList>
            <person name="Maeda T."/>
            <person name="Takahashi S."/>
            <person name="Yoshida T."/>
            <person name="Shimamura S."/>
            <person name="Takaki Y."/>
            <person name="Nagai Y."/>
            <person name="Toyoda A."/>
            <person name="Suzuki Y."/>
            <person name="Arimoto A."/>
            <person name="Ishii H."/>
            <person name="Satoh N."/>
            <person name="Nishiyama T."/>
            <person name="Hasebe M."/>
            <person name="Maruyama T."/>
            <person name="Minagawa J."/>
            <person name="Obokata J."/>
            <person name="Shigenobu S."/>
        </authorList>
    </citation>
    <scope>NUCLEOTIDE SEQUENCE [LARGE SCALE GENOMIC DNA]</scope>
</reference>